<keyword evidence="1" id="KW-0489">Methyltransferase</keyword>
<dbReference type="SUPFAM" id="SSF53335">
    <property type="entry name" value="S-adenosyl-L-methionine-dependent methyltransferases"/>
    <property type="match status" value="1"/>
</dbReference>
<evidence type="ECO:0000313" key="5">
    <source>
        <dbReference type="Proteomes" id="UP001642464"/>
    </source>
</evidence>
<evidence type="ECO:0000256" key="1">
    <source>
        <dbReference type="ARBA" id="ARBA00022603"/>
    </source>
</evidence>
<dbReference type="Proteomes" id="UP001642464">
    <property type="component" value="Unassembled WGS sequence"/>
</dbReference>
<feature type="region of interest" description="Disordered" evidence="3">
    <location>
        <begin position="122"/>
        <end position="150"/>
    </location>
</feature>
<dbReference type="InterPro" id="IPR001525">
    <property type="entry name" value="C5_MeTfrase"/>
</dbReference>
<name>A0ABP0R419_9DINO</name>
<comment type="caution">
    <text evidence="4">The sequence shown here is derived from an EMBL/GenBank/DDBJ whole genome shotgun (WGS) entry which is preliminary data.</text>
</comment>
<evidence type="ECO:0000256" key="2">
    <source>
        <dbReference type="ARBA" id="ARBA00022679"/>
    </source>
</evidence>
<sequence length="150" mass="17281">EASSYTTFRWCIDVLQAVEVDMILLENVDISEEGGETSNIHLILEALKEVGFACKCYKLIASDFALPQRRIRLFILGYNMNKHLHVNFDRIDQYLELCRISALKPDAFLLPDDDPAVAKELNRRLSQRNKMDTKEDKKKKNTDVDSKDTS</sequence>
<feature type="non-terminal residue" evidence="4">
    <location>
        <position position="1"/>
    </location>
</feature>
<gene>
    <name evidence="4" type="ORF">SCF082_LOCUS44642</name>
</gene>
<evidence type="ECO:0000256" key="3">
    <source>
        <dbReference type="SAM" id="MobiDB-lite"/>
    </source>
</evidence>
<dbReference type="InterPro" id="IPR029063">
    <property type="entry name" value="SAM-dependent_MTases_sf"/>
</dbReference>
<accession>A0ABP0R419</accession>
<proteinExistence type="predicted"/>
<keyword evidence="2" id="KW-0808">Transferase</keyword>
<keyword evidence="5" id="KW-1185">Reference proteome</keyword>
<evidence type="ECO:0008006" key="6">
    <source>
        <dbReference type="Google" id="ProtNLM"/>
    </source>
</evidence>
<reference evidence="4 5" key="1">
    <citation type="submission" date="2024-02" db="EMBL/GenBank/DDBJ databases">
        <authorList>
            <person name="Chen Y."/>
            <person name="Shah S."/>
            <person name="Dougan E. K."/>
            <person name="Thang M."/>
            <person name="Chan C."/>
        </authorList>
    </citation>
    <scope>NUCLEOTIDE SEQUENCE [LARGE SCALE GENOMIC DNA]</scope>
</reference>
<protein>
    <recommendedName>
        <fullName evidence="6">DNA (cytosine-5-)-methyltransferase</fullName>
    </recommendedName>
</protein>
<feature type="non-terminal residue" evidence="4">
    <location>
        <position position="150"/>
    </location>
</feature>
<dbReference type="Gene3D" id="3.40.50.150">
    <property type="entry name" value="Vaccinia Virus protein VP39"/>
    <property type="match status" value="1"/>
</dbReference>
<organism evidence="4 5">
    <name type="scientific">Durusdinium trenchii</name>
    <dbReference type="NCBI Taxonomy" id="1381693"/>
    <lineage>
        <taxon>Eukaryota</taxon>
        <taxon>Sar</taxon>
        <taxon>Alveolata</taxon>
        <taxon>Dinophyceae</taxon>
        <taxon>Suessiales</taxon>
        <taxon>Symbiodiniaceae</taxon>
        <taxon>Durusdinium</taxon>
    </lineage>
</organism>
<dbReference type="EMBL" id="CAXAMM010040726">
    <property type="protein sequence ID" value="CAK9095023.1"/>
    <property type="molecule type" value="Genomic_DNA"/>
</dbReference>
<dbReference type="Pfam" id="PF00145">
    <property type="entry name" value="DNA_methylase"/>
    <property type="match status" value="1"/>
</dbReference>
<evidence type="ECO:0000313" key="4">
    <source>
        <dbReference type="EMBL" id="CAK9095023.1"/>
    </source>
</evidence>